<name>A0A455SZZ7_9CHLR</name>
<accession>A0A455SZZ7</accession>
<dbReference type="AlphaFoldDB" id="A0A455SZZ7"/>
<reference evidence="1" key="1">
    <citation type="submission" date="2018-12" db="EMBL/GenBank/DDBJ databases">
        <title>Novel natural products biosynthetic potential of the class Ktedonobacteria.</title>
        <authorList>
            <person name="Zheng Y."/>
            <person name="Saitou A."/>
            <person name="Wang C.M."/>
            <person name="Toyoda A."/>
            <person name="Minakuchi Y."/>
            <person name="Sekiguchi Y."/>
            <person name="Ueda K."/>
            <person name="Takano H."/>
            <person name="Sakai Y."/>
            <person name="Yokota A."/>
            <person name="Yabe S."/>
        </authorList>
    </citation>
    <scope>NUCLEOTIDE SEQUENCE</scope>
    <source>
        <strain evidence="1">A3-2</strain>
    </source>
</reference>
<gene>
    <name evidence="1" type="ORF">KTA_13570</name>
</gene>
<sequence length="64" mass="7324">MVIFYSPNVLQQEIFGLSLSDPLLEEIEPGQEKFLASSAKGLERKMPESRAKKNYMMNLSDINF</sequence>
<proteinExistence type="predicted"/>
<protein>
    <submittedName>
        <fullName evidence="1">Uncharacterized protein</fullName>
    </submittedName>
</protein>
<evidence type="ECO:0000313" key="1">
    <source>
        <dbReference type="EMBL" id="BBH93158.1"/>
    </source>
</evidence>
<organism evidence="1">
    <name type="scientific">Thermogemmatispora argillosa</name>
    <dbReference type="NCBI Taxonomy" id="2045280"/>
    <lineage>
        <taxon>Bacteria</taxon>
        <taxon>Bacillati</taxon>
        <taxon>Chloroflexota</taxon>
        <taxon>Ktedonobacteria</taxon>
        <taxon>Thermogemmatisporales</taxon>
        <taxon>Thermogemmatisporaceae</taxon>
        <taxon>Thermogemmatispora</taxon>
    </lineage>
</organism>
<dbReference type="EMBL" id="AP019377">
    <property type="protein sequence ID" value="BBH93158.1"/>
    <property type="molecule type" value="Genomic_DNA"/>
</dbReference>